<feature type="transmembrane region" description="Helical" evidence="1">
    <location>
        <begin position="41"/>
        <end position="60"/>
    </location>
</feature>
<feature type="transmembrane region" description="Helical" evidence="1">
    <location>
        <begin position="67"/>
        <end position="84"/>
    </location>
</feature>
<evidence type="ECO:0000313" key="2">
    <source>
        <dbReference type="EMBL" id="PHZ84842.1"/>
    </source>
</evidence>
<dbReference type="InParanoid" id="A0A2G4YR89"/>
<feature type="transmembrane region" description="Helical" evidence="1">
    <location>
        <begin position="337"/>
        <end position="356"/>
    </location>
</feature>
<keyword evidence="1" id="KW-0472">Membrane</keyword>
<feature type="transmembrane region" description="Helical" evidence="1">
    <location>
        <begin position="239"/>
        <end position="257"/>
    </location>
</feature>
<comment type="caution">
    <text evidence="2">The sequence shown here is derived from an EMBL/GenBank/DDBJ whole genome shotgun (WGS) entry which is preliminary data.</text>
</comment>
<gene>
    <name evidence="2" type="ORF">CRD36_08935</name>
</gene>
<reference evidence="2 3" key="1">
    <citation type="submission" date="2017-10" db="EMBL/GenBank/DDBJ databases">
        <title>Frigbacter circumglobatus gen. nov. sp. nov., isolated from sediment cultured in situ.</title>
        <authorList>
            <person name="Zhao Z."/>
        </authorList>
    </citation>
    <scope>NUCLEOTIDE SEQUENCE [LARGE SCALE GENOMIC DNA]</scope>
    <source>
        <strain evidence="2 3">ZYL</strain>
    </source>
</reference>
<keyword evidence="3" id="KW-1185">Reference proteome</keyword>
<dbReference type="AlphaFoldDB" id="A0A2G4YR89"/>
<keyword evidence="1" id="KW-0812">Transmembrane</keyword>
<sequence length="390" mass="45083">MKYYSWKKFKAYTFMIILISPVFIGYSLGEGIVFDSTPFNRYMTPSLPIGIFTVFILFLFHLRQIKLPISHFMALLVLLGYLLLSISTPLIMRSIPLFLGMVVPICNYYLVKHKIENSQPDFNYYRIFKHVCWALIWMKFLTDILFFKTIVTEFLISDAIAIYNFYDYFPFFYCLSLFIIVNDAINDEKISIFKVLTALICFAATFNAYSRVFQAIIIIGPCLIVYFKIVPFNIKTLSYTLISLLAVLTVVIGIYFYDNFSSDASLTLRFGHWHEFFLATSLQNIFLPLLNPYRQLLNFGTTHNELLEIYSLFGLGFFFFVKVFTDFFEKGAENTHALRTTILASLLLGAFIQLNITNPHLGILWSTLVALTSNIKTAAQTSSVSRVRIY</sequence>
<accession>A0A2G4YR89</accession>
<feature type="transmembrane region" description="Helical" evidence="1">
    <location>
        <begin position="168"/>
        <end position="185"/>
    </location>
</feature>
<feature type="transmembrane region" description="Helical" evidence="1">
    <location>
        <begin position="12"/>
        <end position="29"/>
    </location>
</feature>
<feature type="transmembrane region" description="Helical" evidence="1">
    <location>
        <begin position="131"/>
        <end position="156"/>
    </location>
</feature>
<name>A0A2G4YR89_9PROT</name>
<feature type="transmembrane region" description="Helical" evidence="1">
    <location>
        <begin position="192"/>
        <end position="209"/>
    </location>
</feature>
<proteinExistence type="predicted"/>
<dbReference type="Proteomes" id="UP000229730">
    <property type="component" value="Unassembled WGS sequence"/>
</dbReference>
<feature type="transmembrane region" description="Helical" evidence="1">
    <location>
        <begin position="90"/>
        <end position="110"/>
    </location>
</feature>
<evidence type="ECO:0000256" key="1">
    <source>
        <dbReference type="SAM" id="Phobius"/>
    </source>
</evidence>
<protein>
    <submittedName>
        <fullName evidence="2">Uncharacterized protein</fullName>
    </submittedName>
</protein>
<feature type="transmembrane region" description="Helical" evidence="1">
    <location>
        <begin position="307"/>
        <end position="325"/>
    </location>
</feature>
<evidence type="ECO:0000313" key="3">
    <source>
        <dbReference type="Proteomes" id="UP000229730"/>
    </source>
</evidence>
<dbReference type="EMBL" id="PDEM01000020">
    <property type="protein sequence ID" value="PHZ84842.1"/>
    <property type="molecule type" value="Genomic_DNA"/>
</dbReference>
<keyword evidence="1" id="KW-1133">Transmembrane helix</keyword>
<feature type="transmembrane region" description="Helical" evidence="1">
    <location>
        <begin position="215"/>
        <end position="232"/>
    </location>
</feature>
<organism evidence="2 3">
    <name type="scientific">Paremcibacter congregatus</name>
    <dbReference type="NCBI Taxonomy" id="2043170"/>
    <lineage>
        <taxon>Bacteria</taxon>
        <taxon>Pseudomonadati</taxon>
        <taxon>Pseudomonadota</taxon>
        <taxon>Alphaproteobacteria</taxon>
        <taxon>Emcibacterales</taxon>
        <taxon>Emcibacteraceae</taxon>
        <taxon>Paremcibacter</taxon>
    </lineage>
</organism>